<organism evidence="2 3">
    <name type="scientific">Diplodia seriata</name>
    <dbReference type="NCBI Taxonomy" id="420778"/>
    <lineage>
        <taxon>Eukaryota</taxon>
        <taxon>Fungi</taxon>
        <taxon>Dikarya</taxon>
        <taxon>Ascomycota</taxon>
        <taxon>Pezizomycotina</taxon>
        <taxon>Dothideomycetes</taxon>
        <taxon>Dothideomycetes incertae sedis</taxon>
        <taxon>Botryosphaeriales</taxon>
        <taxon>Botryosphaeriaceae</taxon>
        <taxon>Diplodia</taxon>
    </lineage>
</organism>
<evidence type="ECO:0000313" key="2">
    <source>
        <dbReference type="EMBL" id="KAL0258493.1"/>
    </source>
</evidence>
<dbReference type="RefSeq" id="XP_066631522.1">
    <property type="nucleotide sequence ID" value="XM_066777427.1"/>
</dbReference>
<name>A0ABR3CCX4_9PEZI</name>
<evidence type="ECO:0000313" key="3">
    <source>
        <dbReference type="Proteomes" id="UP001430584"/>
    </source>
</evidence>
<protein>
    <submittedName>
        <fullName evidence="2">Uncharacterized protein</fullName>
    </submittedName>
</protein>
<dbReference type="Proteomes" id="UP001430584">
    <property type="component" value="Unassembled WGS sequence"/>
</dbReference>
<keyword evidence="3" id="KW-1185">Reference proteome</keyword>
<proteinExistence type="predicted"/>
<dbReference type="GeneID" id="92010072"/>
<gene>
    <name evidence="2" type="ORF">SLS55_005987</name>
</gene>
<feature type="region of interest" description="Disordered" evidence="1">
    <location>
        <begin position="1"/>
        <end position="21"/>
    </location>
</feature>
<reference evidence="2 3" key="1">
    <citation type="submission" date="2024-02" db="EMBL/GenBank/DDBJ databases">
        <title>De novo assembly and annotation of 12 fungi associated with fruit tree decline syndrome in Ontario, Canada.</title>
        <authorList>
            <person name="Sulman M."/>
            <person name="Ellouze W."/>
            <person name="Ilyukhin E."/>
        </authorList>
    </citation>
    <scope>NUCLEOTIDE SEQUENCE [LARGE SCALE GENOMIC DNA]</scope>
    <source>
        <strain evidence="2 3">FDS-637</strain>
    </source>
</reference>
<dbReference type="EMBL" id="JAJVCZ030000006">
    <property type="protein sequence ID" value="KAL0258493.1"/>
    <property type="molecule type" value="Genomic_DNA"/>
</dbReference>
<accession>A0ABR3CCX4</accession>
<sequence>MQANLMREATKPMESADPDGNTQKLTAFFSHMLSITVSGPEASPLTLVDLSGQGMRQVTSQQGLEWARNHKCGFMETSAEDLVWNASPYMITPEDYLTNNKYL</sequence>
<comment type="caution">
    <text evidence="2">The sequence shown here is derived from an EMBL/GenBank/DDBJ whole genome shotgun (WGS) entry which is preliminary data.</text>
</comment>
<evidence type="ECO:0000256" key="1">
    <source>
        <dbReference type="SAM" id="MobiDB-lite"/>
    </source>
</evidence>